<organism evidence="3 4">
    <name type="scientific">Enhydrobacter aerosaccus</name>
    <dbReference type="NCBI Taxonomy" id="225324"/>
    <lineage>
        <taxon>Bacteria</taxon>
        <taxon>Pseudomonadati</taxon>
        <taxon>Pseudomonadota</taxon>
        <taxon>Alphaproteobacteria</taxon>
        <taxon>Hyphomicrobiales</taxon>
        <taxon>Enhydrobacter</taxon>
    </lineage>
</organism>
<dbReference type="Gene3D" id="1.50.10.10">
    <property type="match status" value="1"/>
</dbReference>
<dbReference type="InterPro" id="IPR012341">
    <property type="entry name" value="6hp_glycosidase-like_sf"/>
</dbReference>
<keyword evidence="2 3" id="KW-0413">Isomerase</keyword>
<dbReference type="PANTHER" id="PTHR15108">
    <property type="entry name" value="N-ACYLGLUCOSAMINE-2-EPIMERASE"/>
    <property type="match status" value="1"/>
</dbReference>
<dbReference type="Pfam" id="PF07221">
    <property type="entry name" value="GlcNAc_2-epim"/>
    <property type="match status" value="1"/>
</dbReference>
<dbReference type="GO" id="GO:0016853">
    <property type="term" value="F:isomerase activity"/>
    <property type="evidence" value="ECO:0007669"/>
    <property type="project" value="UniProtKB-KW"/>
</dbReference>
<dbReference type="InterPro" id="IPR008928">
    <property type="entry name" value="6-hairpin_glycosidase_sf"/>
</dbReference>
<dbReference type="AlphaFoldDB" id="A0A1T4KIG5"/>
<evidence type="ECO:0000256" key="1">
    <source>
        <dbReference type="ARBA" id="ARBA00008558"/>
    </source>
</evidence>
<dbReference type="EMBL" id="FUWJ01000001">
    <property type="protein sequence ID" value="SJZ42176.1"/>
    <property type="molecule type" value="Genomic_DNA"/>
</dbReference>
<gene>
    <name evidence="3" type="ORF">SAMN02745126_00991</name>
</gene>
<reference evidence="4" key="1">
    <citation type="submission" date="2017-02" db="EMBL/GenBank/DDBJ databases">
        <authorList>
            <person name="Varghese N."/>
            <person name="Submissions S."/>
        </authorList>
    </citation>
    <scope>NUCLEOTIDE SEQUENCE [LARGE SCALE GENOMIC DNA]</scope>
    <source>
        <strain evidence="4">ATCC 27094</strain>
    </source>
</reference>
<name>A0A1T4KIG5_9HYPH</name>
<keyword evidence="4" id="KW-1185">Reference proteome</keyword>
<comment type="similarity">
    <text evidence="1">Belongs to the N-acylglucosamine 2-epimerase family.</text>
</comment>
<dbReference type="InterPro" id="IPR010819">
    <property type="entry name" value="AGE/CE"/>
</dbReference>
<dbReference type="Proteomes" id="UP000190092">
    <property type="component" value="Unassembled WGS sequence"/>
</dbReference>
<evidence type="ECO:0000313" key="4">
    <source>
        <dbReference type="Proteomes" id="UP000190092"/>
    </source>
</evidence>
<sequence length="384" mass="42658">MQGLEESSAVLRAWAVDQALPLWATAGFDPKTGRFREALDLDGVPLLDVPTRLIVQSRQIFSYALAAERKWFSGAVEIVERAYEALVRDYYRPDGKAGWVYSVHADGRIGDARRDLYSHAFALLAISSYIRATGRREALALADETLAFIDRDMHAPNSGGYIEALPQAEGPRRQNPHMHLFEAFLSLWSVTREGRFLARAGEMFALFSSRFFRASSGTLGEYFDNALHPAAGAAGDIVEPGHHSEWVWLLRWFEHETGRFVQPYIDRLYAHAARHGYDSAGLMVDEVLIDGTHRLPSHRTWPMTEAIKANVAEARAGRVAAADKAGELATLLFERFFKPAHPGGWMDRLDANGGPAASTMPSSTLYHVLCAVDELDRFVVAPST</sequence>
<dbReference type="STRING" id="225324.SAMN02745126_00991"/>
<evidence type="ECO:0000256" key="2">
    <source>
        <dbReference type="ARBA" id="ARBA00023235"/>
    </source>
</evidence>
<protein>
    <submittedName>
        <fullName evidence="3">Mannose-6-phosphate isomerase</fullName>
    </submittedName>
</protein>
<dbReference type="SUPFAM" id="SSF48208">
    <property type="entry name" value="Six-hairpin glycosidases"/>
    <property type="match status" value="1"/>
</dbReference>
<dbReference type="GO" id="GO:0005975">
    <property type="term" value="P:carbohydrate metabolic process"/>
    <property type="evidence" value="ECO:0007669"/>
    <property type="project" value="InterPro"/>
</dbReference>
<accession>A0A1T4KIG5</accession>
<proteinExistence type="inferred from homology"/>
<dbReference type="RefSeq" id="WP_170920785.1">
    <property type="nucleotide sequence ID" value="NZ_FUWJ01000001.1"/>
</dbReference>
<evidence type="ECO:0000313" key="3">
    <source>
        <dbReference type="EMBL" id="SJZ42176.1"/>
    </source>
</evidence>